<dbReference type="SMART" id="SM00738">
    <property type="entry name" value="NGN"/>
    <property type="match status" value="1"/>
</dbReference>
<dbReference type="InterPro" id="IPR006645">
    <property type="entry name" value="NGN-like_dom"/>
</dbReference>
<evidence type="ECO:0000313" key="11">
    <source>
        <dbReference type="Proteomes" id="UP000242520"/>
    </source>
</evidence>
<dbReference type="InterPro" id="IPR008991">
    <property type="entry name" value="Translation_prot_SH3-like_sf"/>
</dbReference>
<dbReference type="FunFam" id="3.30.70.940:FF:000002">
    <property type="entry name" value="Transcription termination/antitermination protein NusG"/>
    <property type="match status" value="1"/>
</dbReference>
<dbReference type="SUPFAM" id="SSF50104">
    <property type="entry name" value="Translation proteins SH3-like domain"/>
    <property type="match status" value="1"/>
</dbReference>
<keyword evidence="2 5" id="KW-0889">Transcription antitermination</keyword>
<dbReference type="Pfam" id="PF02357">
    <property type="entry name" value="NusG"/>
    <property type="match status" value="1"/>
</dbReference>
<dbReference type="EMBL" id="FQXH01000036">
    <property type="protein sequence ID" value="SHH51332.1"/>
    <property type="molecule type" value="Genomic_DNA"/>
</dbReference>
<feature type="domain" description="NusG-like N-terminal" evidence="8">
    <location>
        <begin position="12"/>
        <end position="120"/>
    </location>
</feature>
<dbReference type="InterPro" id="IPR043425">
    <property type="entry name" value="NusG-like"/>
</dbReference>
<dbReference type="CDD" id="cd09891">
    <property type="entry name" value="NGN_Bact_1"/>
    <property type="match status" value="1"/>
</dbReference>
<dbReference type="GO" id="GO:0006353">
    <property type="term" value="P:DNA-templated transcription termination"/>
    <property type="evidence" value="ECO:0007669"/>
    <property type="project" value="UniProtKB-UniRule"/>
</dbReference>
<dbReference type="GO" id="GO:0032784">
    <property type="term" value="P:regulation of DNA-templated transcription elongation"/>
    <property type="evidence" value="ECO:0007669"/>
    <property type="project" value="InterPro"/>
</dbReference>
<evidence type="ECO:0000313" key="10">
    <source>
        <dbReference type="EMBL" id="SHH51332.1"/>
    </source>
</evidence>
<evidence type="ECO:0000256" key="5">
    <source>
        <dbReference type="HAMAP-Rule" id="MF_00948"/>
    </source>
</evidence>
<evidence type="ECO:0000256" key="2">
    <source>
        <dbReference type="ARBA" id="ARBA00022814"/>
    </source>
</evidence>
<dbReference type="AlphaFoldDB" id="A0A1M5TKM5"/>
<dbReference type="GO" id="GO:0006354">
    <property type="term" value="P:DNA-templated transcription elongation"/>
    <property type="evidence" value="ECO:0007669"/>
    <property type="project" value="UniProtKB-UniRule"/>
</dbReference>
<dbReference type="PANTHER" id="PTHR30265:SF2">
    <property type="entry name" value="TRANSCRIPTION TERMINATION_ANTITERMINATION PROTEIN NUSG"/>
    <property type="match status" value="1"/>
</dbReference>
<evidence type="ECO:0000259" key="8">
    <source>
        <dbReference type="SMART" id="SM00738"/>
    </source>
</evidence>
<accession>A0A1M5TKM5</accession>
<dbReference type="GO" id="GO:0005829">
    <property type="term" value="C:cytosol"/>
    <property type="evidence" value="ECO:0007669"/>
    <property type="project" value="UniProtKB-ARBA"/>
</dbReference>
<reference evidence="11" key="1">
    <citation type="submission" date="2016-11" db="EMBL/GenBank/DDBJ databases">
        <authorList>
            <person name="Varghese N."/>
            <person name="Submissions S."/>
        </authorList>
    </citation>
    <scope>NUCLEOTIDE SEQUENCE [LARGE SCALE GENOMIC DNA]</scope>
    <source>
        <strain evidence="11">DSM 15285</strain>
    </source>
</reference>
<evidence type="ECO:0000256" key="3">
    <source>
        <dbReference type="ARBA" id="ARBA00023015"/>
    </source>
</evidence>
<evidence type="ECO:0000256" key="4">
    <source>
        <dbReference type="ARBA" id="ARBA00023163"/>
    </source>
</evidence>
<evidence type="ECO:0000259" key="9">
    <source>
        <dbReference type="SMART" id="SM00739"/>
    </source>
</evidence>
<dbReference type="Gene3D" id="2.30.30.30">
    <property type="match status" value="1"/>
</dbReference>
<dbReference type="Gene3D" id="3.30.70.940">
    <property type="entry name" value="NusG, N-terminal domain"/>
    <property type="match status" value="1"/>
</dbReference>
<dbReference type="InterPro" id="IPR047050">
    <property type="entry name" value="NGN"/>
</dbReference>
<dbReference type="PANTHER" id="PTHR30265">
    <property type="entry name" value="RHO-INTERACTING TRANSCRIPTION TERMINATION FACTOR NUSG"/>
    <property type="match status" value="1"/>
</dbReference>
<keyword evidence="4 5" id="KW-0804">Transcription</keyword>
<proteinExistence type="inferred from homology"/>
<organism evidence="10 11">
    <name type="scientific">Tepidibacter thalassicus DSM 15285</name>
    <dbReference type="NCBI Taxonomy" id="1123350"/>
    <lineage>
        <taxon>Bacteria</taxon>
        <taxon>Bacillati</taxon>
        <taxon>Bacillota</taxon>
        <taxon>Clostridia</taxon>
        <taxon>Peptostreptococcales</taxon>
        <taxon>Peptostreptococcaceae</taxon>
        <taxon>Tepidibacter</taxon>
    </lineage>
</organism>
<dbReference type="InterPro" id="IPR001062">
    <property type="entry name" value="Transcrpt_antiterm_NusG"/>
</dbReference>
<comment type="similarity">
    <text evidence="5 7">Belongs to the NusG family.</text>
</comment>
<keyword evidence="11" id="KW-1185">Reference proteome</keyword>
<dbReference type="SUPFAM" id="SSF82679">
    <property type="entry name" value="N-utilization substance G protein NusG, N-terminal domain"/>
    <property type="match status" value="1"/>
</dbReference>
<dbReference type="InterPro" id="IPR014722">
    <property type="entry name" value="Rib_uL2_dom2"/>
</dbReference>
<dbReference type="InterPro" id="IPR036735">
    <property type="entry name" value="NGN_dom_sf"/>
</dbReference>
<dbReference type="NCBIfam" id="TIGR00922">
    <property type="entry name" value="nusG"/>
    <property type="match status" value="1"/>
</dbReference>
<comment type="function">
    <text evidence="5 7">Participates in transcription elongation, termination and antitermination.</text>
</comment>
<dbReference type="PROSITE" id="PS01014">
    <property type="entry name" value="NUSG"/>
    <property type="match status" value="1"/>
</dbReference>
<dbReference type="GO" id="GO:0031564">
    <property type="term" value="P:transcription antitermination"/>
    <property type="evidence" value="ECO:0007669"/>
    <property type="project" value="UniProtKB-UniRule"/>
</dbReference>
<keyword evidence="1 5" id="KW-0806">Transcription termination</keyword>
<keyword evidence="3 5" id="KW-0805">Transcription regulation</keyword>
<dbReference type="HAMAP" id="MF_00948">
    <property type="entry name" value="NusG"/>
    <property type="match status" value="1"/>
</dbReference>
<name>A0A1M5TKM5_9FIRM</name>
<dbReference type="STRING" id="1123350.SAMN02744040_02215"/>
<protein>
    <recommendedName>
        <fullName evidence="5 6">Transcription termination/antitermination protein NusG</fullName>
    </recommendedName>
</protein>
<evidence type="ECO:0000256" key="7">
    <source>
        <dbReference type="RuleBase" id="RU000538"/>
    </source>
</evidence>
<dbReference type="Proteomes" id="UP000242520">
    <property type="component" value="Unassembled WGS sequence"/>
</dbReference>
<dbReference type="InterPro" id="IPR015869">
    <property type="entry name" value="Transcrpt_antiterm_NusG_bac_CS"/>
</dbReference>
<dbReference type="InterPro" id="IPR005824">
    <property type="entry name" value="KOW"/>
</dbReference>
<dbReference type="FunFam" id="2.30.30.30:FF:000002">
    <property type="entry name" value="Transcription termination/antitermination factor NusG"/>
    <property type="match status" value="1"/>
</dbReference>
<sequence length="180" mass="20383">MTIKDNMAELEQAKWYVVHTYSGHENKVKATIEKTVKTRGMEDYILDVVVPTEEVEEVKNGKKKVRQRKIFPGYVLVKMIITDESWYIVRNTKGVTGFVGPGSKPVPLSDEEVKTMGVEKAIPEIDVEVGEVITVKSGPFEGFMGTVQEINLEKESMKVLISMFGRETPVELEFNQIEKI</sequence>
<dbReference type="CDD" id="cd06091">
    <property type="entry name" value="KOW_NusG"/>
    <property type="match status" value="1"/>
</dbReference>
<evidence type="ECO:0000256" key="6">
    <source>
        <dbReference type="NCBIfam" id="TIGR00922"/>
    </source>
</evidence>
<feature type="domain" description="KOW" evidence="9">
    <location>
        <begin position="126"/>
        <end position="153"/>
    </location>
</feature>
<evidence type="ECO:0000256" key="1">
    <source>
        <dbReference type="ARBA" id="ARBA00022472"/>
    </source>
</evidence>
<gene>
    <name evidence="5" type="primary">nusG</name>
    <name evidence="10" type="ORF">SAMN02744040_02215</name>
</gene>
<dbReference type="SMART" id="SM00739">
    <property type="entry name" value="KOW"/>
    <property type="match status" value="1"/>
</dbReference>
<dbReference type="PRINTS" id="PR00338">
    <property type="entry name" value="NUSGTNSCPFCT"/>
</dbReference>